<gene>
    <name evidence="1" type="ORF">EYC84_010302</name>
</gene>
<comment type="caution">
    <text evidence="1">The sequence shown here is derived from an EMBL/GenBank/DDBJ whole genome shotgun (WGS) entry which is preliminary data.</text>
</comment>
<dbReference type="Proteomes" id="UP000322873">
    <property type="component" value="Unassembled WGS sequence"/>
</dbReference>
<keyword evidence="2" id="KW-1185">Reference proteome</keyword>
<dbReference type="AlphaFoldDB" id="A0A5M9JET7"/>
<evidence type="ECO:0000313" key="1">
    <source>
        <dbReference type="EMBL" id="KAA8567267.1"/>
    </source>
</evidence>
<name>A0A5M9JET7_MONFR</name>
<dbReference type="EMBL" id="VICG01000011">
    <property type="protein sequence ID" value="KAA8567267.1"/>
    <property type="molecule type" value="Genomic_DNA"/>
</dbReference>
<sequence>MVTAGVEGKVKISLLYMLVAGRVSDCGVYAAWSLSVSPTDRPINLAQYRYQAMVPTAMETSLALVAATAPFMVEKRDECSTVLPVILELLANMPSAQKPDVVATLEPWTRAGNVCARLQVTNANLDRDIGSADTFFVACLAERGS</sequence>
<proteinExistence type="predicted"/>
<protein>
    <submittedName>
        <fullName evidence="1">Uncharacterized protein</fullName>
    </submittedName>
</protein>
<reference evidence="1 2" key="1">
    <citation type="submission" date="2019-06" db="EMBL/GenBank/DDBJ databases">
        <title>Genome Sequence of the Brown Rot Fungal Pathogen Monilinia fructicola.</title>
        <authorList>
            <person name="De Miccolis Angelini R.M."/>
            <person name="Landi L."/>
            <person name="Abate D."/>
            <person name="Pollastro S."/>
            <person name="Romanazzi G."/>
            <person name="Faretra F."/>
        </authorList>
    </citation>
    <scope>NUCLEOTIDE SEQUENCE [LARGE SCALE GENOMIC DNA]</scope>
    <source>
        <strain evidence="1 2">Mfrc123</strain>
    </source>
</reference>
<accession>A0A5M9JET7</accession>
<evidence type="ECO:0000313" key="2">
    <source>
        <dbReference type="Proteomes" id="UP000322873"/>
    </source>
</evidence>
<organism evidence="1 2">
    <name type="scientific">Monilinia fructicola</name>
    <name type="common">Brown rot fungus</name>
    <name type="synonym">Ciboria fructicola</name>
    <dbReference type="NCBI Taxonomy" id="38448"/>
    <lineage>
        <taxon>Eukaryota</taxon>
        <taxon>Fungi</taxon>
        <taxon>Dikarya</taxon>
        <taxon>Ascomycota</taxon>
        <taxon>Pezizomycotina</taxon>
        <taxon>Leotiomycetes</taxon>
        <taxon>Helotiales</taxon>
        <taxon>Sclerotiniaceae</taxon>
        <taxon>Monilinia</taxon>
    </lineage>
</organism>